<dbReference type="EMBL" id="KN847336">
    <property type="protein sequence ID" value="KIW42987.1"/>
    <property type="molecule type" value="Genomic_DNA"/>
</dbReference>
<sequence>METLQGHTQEQRPAGTGSNANVSESERERLHSKVEEKEKSEKAREHHEALANAADHVWTAKQRVDELENLRGASPSHTAVPKPGWGSQQISKAEAGCLEVGSWRYQ</sequence>
<organism evidence="2 3">
    <name type="scientific">Exophiala oligosperma</name>
    <dbReference type="NCBI Taxonomy" id="215243"/>
    <lineage>
        <taxon>Eukaryota</taxon>
        <taxon>Fungi</taxon>
        <taxon>Dikarya</taxon>
        <taxon>Ascomycota</taxon>
        <taxon>Pezizomycotina</taxon>
        <taxon>Eurotiomycetes</taxon>
        <taxon>Chaetothyriomycetidae</taxon>
        <taxon>Chaetothyriales</taxon>
        <taxon>Herpotrichiellaceae</taxon>
        <taxon>Exophiala</taxon>
    </lineage>
</organism>
<dbReference type="AlphaFoldDB" id="A0A0D2BZY0"/>
<dbReference type="Proteomes" id="UP000053342">
    <property type="component" value="Unassembled WGS sequence"/>
</dbReference>
<evidence type="ECO:0000256" key="1">
    <source>
        <dbReference type="SAM" id="MobiDB-lite"/>
    </source>
</evidence>
<evidence type="ECO:0000313" key="3">
    <source>
        <dbReference type="Proteomes" id="UP000053342"/>
    </source>
</evidence>
<proteinExistence type="predicted"/>
<dbReference type="RefSeq" id="XP_016263203.1">
    <property type="nucleotide sequence ID" value="XM_016407599.1"/>
</dbReference>
<dbReference type="VEuPathDB" id="FungiDB:PV06_06476"/>
<keyword evidence="3" id="KW-1185">Reference proteome</keyword>
<evidence type="ECO:0000313" key="2">
    <source>
        <dbReference type="EMBL" id="KIW42987.1"/>
    </source>
</evidence>
<feature type="region of interest" description="Disordered" evidence="1">
    <location>
        <begin position="1"/>
        <end position="55"/>
    </location>
</feature>
<reference evidence="2 3" key="1">
    <citation type="submission" date="2015-01" db="EMBL/GenBank/DDBJ databases">
        <title>The Genome Sequence of Exophiala oligosperma CBS72588.</title>
        <authorList>
            <consortium name="The Broad Institute Genomics Platform"/>
            <person name="Cuomo C."/>
            <person name="de Hoog S."/>
            <person name="Gorbushina A."/>
            <person name="Stielow B."/>
            <person name="Teixiera M."/>
            <person name="Abouelleil A."/>
            <person name="Chapman S.B."/>
            <person name="Priest M."/>
            <person name="Young S.K."/>
            <person name="Wortman J."/>
            <person name="Nusbaum C."/>
            <person name="Birren B."/>
        </authorList>
    </citation>
    <scope>NUCLEOTIDE SEQUENCE [LARGE SCALE GENOMIC DNA]</scope>
    <source>
        <strain evidence="2 3">CBS 72588</strain>
    </source>
</reference>
<name>A0A0D2BZY0_9EURO</name>
<dbReference type="OrthoDB" id="10321647at2759"/>
<dbReference type="GeneID" id="27358550"/>
<accession>A0A0D2BZY0</accession>
<protein>
    <submittedName>
        <fullName evidence="2">Uncharacterized protein</fullName>
    </submittedName>
</protein>
<feature type="compositionally biased region" description="Basic and acidic residues" evidence="1">
    <location>
        <begin position="24"/>
        <end position="49"/>
    </location>
</feature>
<gene>
    <name evidence="2" type="ORF">PV06_06476</name>
</gene>
<dbReference type="HOGENOM" id="CLU_2223290_0_0_1"/>